<feature type="domain" description="Protein kinase" evidence="9">
    <location>
        <begin position="10"/>
        <end position="329"/>
    </location>
</feature>
<sequence length="418" mass="47299">MLTNTQINNFRITRQLGSGSYGLVFHAVDMLTDQEYAIKAVMRQQQPGMGAVSLNTAVPIETGVKKTTILQTQLYQFFKSFKSRIFLPTVDIESIRTLTREQLENTPHYRELVMHLTVHSHNNVVTIHQALESSLATFIVMDYYPRDLFTSIVNIHHFNNDGLLVKKVFLQLCAVVLHCHRMGVYHCDIKPENILLDSDDNVHLCDFGLSVSASELPSKVCVGSSYYMAPERVLCSEPSQQFPMAAGDIWSIGIILINLVCTRNPWLKADITFDTTFYYFVKEPLVLKKILPISEDLYDILISVLHMDPKRRPQLPELMEAVANCEHFTSSGPLAEVERLSLEQYENFLEGDCSILLRKVSDEYYSDDYFETEHAVSSSSEDENSYSSDTLSSGSFNRDLSEPVVGTLLPRAGLDSLN</sequence>
<dbReference type="InterPro" id="IPR017441">
    <property type="entry name" value="Protein_kinase_ATP_BS"/>
</dbReference>
<evidence type="ECO:0000256" key="8">
    <source>
        <dbReference type="SAM" id="MobiDB-lite"/>
    </source>
</evidence>
<evidence type="ECO:0000256" key="6">
    <source>
        <dbReference type="PROSITE-ProRule" id="PRU10141"/>
    </source>
</evidence>
<dbReference type="InterPro" id="IPR011009">
    <property type="entry name" value="Kinase-like_dom_sf"/>
</dbReference>
<dbReference type="SMART" id="SM00220">
    <property type="entry name" value="S_TKc"/>
    <property type="match status" value="1"/>
</dbReference>
<dbReference type="GeneID" id="11472150"/>
<keyword evidence="11" id="KW-1185">Reference proteome</keyword>
<dbReference type="PROSITE" id="PS00107">
    <property type="entry name" value="PROTEIN_KINASE_ATP"/>
    <property type="match status" value="1"/>
</dbReference>
<dbReference type="InterPro" id="IPR008271">
    <property type="entry name" value="Ser/Thr_kinase_AS"/>
</dbReference>
<dbReference type="OMA" id="CRINNYL"/>
<dbReference type="GO" id="GO:0005524">
    <property type="term" value="F:ATP binding"/>
    <property type="evidence" value="ECO:0007669"/>
    <property type="project" value="UniProtKB-UniRule"/>
</dbReference>
<dbReference type="STRING" id="931890.G8JUW8"/>
<keyword evidence="1 7" id="KW-0723">Serine/threonine-protein kinase</keyword>
<keyword evidence="5 6" id="KW-0067">ATP-binding</keyword>
<reference evidence="11" key="1">
    <citation type="journal article" date="2012" name="G3 (Bethesda)">
        <title>Pichia sorbitophila, an interspecies yeast hybrid reveals early steps of genome resolution following polyploidization.</title>
        <authorList>
            <person name="Leh Louis V."/>
            <person name="Despons L."/>
            <person name="Friedrich A."/>
            <person name="Martin T."/>
            <person name="Durrens P."/>
            <person name="Casaregola S."/>
            <person name="Neuveglise C."/>
            <person name="Fairhead C."/>
            <person name="Marck C."/>
            <person name="Cruz J.A."/>
            <person name="Straub M.L."/>
            <person name="Kugler V."/>
            <person name="Sacerdot C."/>
            <person name="Uzunov Z."/>
            <person name="Thierry A."/>
            <person name="Weiss S."/>
            <person name="Bleykasten C."/>
            <person name="De Montigny J."/>
            <person name="Jacques N."/>
            <person name="Jung P."/>
            <person name="Lemaire M."/>
            <person name="Mallet S."/>
            <person name="Morel G."/>
            <person name="Richard G.F."/>
            <person name="Sarkar A."/>
            <person name="Savel G."/>
            <person name="Schacherer J."/>
            <person name="Seret M.L."/>
            <person name="Talla E."/>
            <person name="Samson G."/>
            <person name="Jubin C."/>
            <person name="Poulain J."/>
            <person name="Vacherie B."/>
            <person name="Barbe V."/>
            <person name="Pelletier E."/>
            <person name="Sherman D.J."/>
            <person name="Westhof E."/>
            <person name="Weissenbach J."/>
            <person name="Baret P.V."/>
            <person name="Wincker P."/>
            <person name="Gaillardin C."/>
            <person name="Dujon B."/>
            <person name="Souciet J.L."/>
        </authorList>
    </citation>
    <scope>NUCLEOTIDE SEQUENCE [LARGE SCALE GENOMIC DNA]</scope>
    <source>
        <strain evidence="11">CBS 270.75 / DBVPG 7215 / KCTC 17166 / NRRL Y-17582</strain>
    </source>
</reference>
<dbReference type="AlphaFoldDB" id="G8JUW8"/>
<evidence type="ECO:0000313" key="11">
    <source>
        <dbReference type="Proteomes" id="UP000006790"/>
    </source>
</evidence>
<evidence type="ECO:0000256" key="1">
    <source>
        <dbReference type="ARBA" id="ARBA00022527"/>
    </source>
</evidence>
<dbReference type="Gene3D" id="3.30.200.20">
    <property type="entry name" value="Phosphorylase Kinase, domain 1"/>
    <property type="match status" value="1"/>
</dbReference>
<evidence type="ECO:0000256" key="5">
    <source>
        <dbReference type="ARBA" id="ARBA00022840"/>
    </source>
</evidence>
<dbReference type="KEGG" id="erc:Ecym_6044"/>
<evidence type="ECO:0000256" key="3">
    <source>
        <dbReference type="ARBA" id="ARBA00022741"/>
    </source>
</evidence>
<evidence type="ECO:0000259" key="9">
    <source>
        <dbReference type="PROSITE" id="PS50011"/>
    </source>
</evidence>
<name>G8JUW8_ERECY</name>
<dbReference type="Gene3D" id="1.10.510.10">
    <property type="entry name" value="Transferase(Phosphotransferase) domain 1"/>
    <property type="match status" value="1"/>
</dbReference>
<dbReference type="OrthoDB" id="541276at2759"/>
<dbReference type="PROSITE" id="PS50011">
    <property type="entry name" value="PROTEIN_KINASE_DOM"/>
    <property type="match status" value="1"/>
</dbReference>
<dbReference type="SUPFAM" id="SSF56112">
    <property type="entry name" value="Protein kinase-like (PK-like)"/>
    <property type="match status" value="1"/>
</dbReference>
<dbReference type="EMBL" id="CP002502">
    <property type="protein sequence ID" value="AET40447.1"/>
    <property type="molecule type" value="Genomic_DNA"/>
</dbReference>
<organism evidence="10 11">
    <name type="scientific">Eremothecium cymbalariae (strain CBS 270.75 / DBVPG 7215 / KCTC 17166 / NRRL Y-17582)</name>
    <name type="common">Yeast</name>
    <dbReference type="NCBI Taxonomy" id="931890"/>
    <lineage>
        <taxon>Eukaryota</taxon>
        <taxon>Fungi</taxon>
        <taxon>Dikarya</taxon>
        <taxon>Ascomycota</taxon>
        <taxon>Saccharomycotina</taxon>
        <taxon>Saccharomycetes</taxon>
        <taxon>Saccharomycetales</taxon>
        <taxon>Saccharomycetaceae</taxon>
        <taxon>Eremothecium</taxon>
    </lineage>
</organism>
<dbReference type="HOGENOM" id="CLU_000288_172_4_1"/>
<dbReference type="InParanoid" id="G8JUW8"/>
<dbReference type="FunCoup" id="G8JUW8">
    <property type="interactions" value="269"/>
</dbReference>
<dbReference type="PROSITE" id="PS00108">
    <property type="entry name" value="PROTEIN_KINASE_ST"/>
    <property type="match status" value="1"/>
</dbReference>
<evidence type="ECO:0000313" key="10">
    <source>
        <dbReference type="EMBL" id="AET40447.1"/>
    </source>
</evidence>
<dbReference type="eggNOG" id="KOG0583">
    <property type="taxonomic scope" value="Eukaryota"/>
</dbReference>
<dbReference type="GO" id="GO:0004674">
    <property type="term" value="F:protein serine/threonine kinase activity"/>
    <property type="evidence" value="ECO:0007669"/>
    <property type="project" value="UniProtKB-KW"/>
</dbReference>
<evidence type="ECO:0000256" key="7">
    <source>
        <dbReference type="RuleBase" id="RU000304"/>
    </source>
</evidence>
<feature type="region of interest" description="Disordered" evidence="8">
    <location>
        <begin position="375"/>
        <end position="394"/>
    </location>
</feature>
<dbReference type="Proteomes" id="UP000006790">
    <property type="component" value="Chromosome 6"/>
</dbReference>
<gene>
    <name evidence="10" type="ordered locus">Ecym_6044</name>
</gene>
<keyword evidence="3 6" id="KW-0547">Nucleotide-binding</keyword>
<feature type="binding site" evidence="6">
    <location>
        <position position="39"/>
    </location>
    <ligand>
        <name>ATP</name>
        <dbReference type="ChEBI" id="CHEBI:30616"/>
    </ligand>
</feature>
<proteinExistence type="inferred from homology"/>
<keyword evidence="2" id="KW-0808">Transferase</keyword>
<evidence type="ECO:0000256" key="4">
    <source>
        <dbReference type="ARBA" id="ARBA00022777"/>
    </source>
</evidence>
<comment type="similarity">
    <text evidence="7">Belongs to the protein kinase superfamily.</text>
</comment>
<dbReference type="PANTHER" id="PTHR24349">
    <property type="entry name" value="SERINE/THREONINE-PROTEIN KINASE"/>
    <property type="match status" value="1"/>
</dbReference>
<keyword evidence="4" id="KW-0418">Kinase</keyword>
<accession>G8JUW8</accession>
<protein>
    <recommendedName>
        <fullName evidence="9">Protein kinase domain-containing protein</fullName>
    </recommendedName>
</protein>
<evidence type="ECO:0000256" key="2">
    <source>
        <dbReference type="ARBA" id="ARBA00022679"/>
    </source>
</evidence>
<dbReference type="InterPro" id="IPR050205">
    <property type="entry name" value="CDPK_Ser/Thr_kinases"/>
</dbReference>
<dbReference type="Pfam" id="PF00069">
    <property type="entry name" value="Pkinase"/>
    <property type="match status" value="1"/>
</dbReference>
<dbReference type="RefSeq" id="XP_003647264.1">
    <property type="nucleotide sequence ID" value="XM_003647216.1"/>
</dbReference>
<dbReference type="InterPro" id="IPR000719">
    <property type="entry name" value="Prot_kinase_dom"/>
</dbReference>